<dbReference type="Proteomes" id="UP000031575">
    <property type="component" value="Unassembled WGS sequence"/>
</dbReference>
<protein>
    <submittedName>
        <fullName evidence="2">Uncharacterized protein</fullName>
    </submittedName>
</protein>
<feature type="compositionally biased region" description="Basic residues" evidence="1">
    <location>
        <begin position="79"/>
        <end position="89"/>
    </location>
</feature>
<feature type="compositionally biased region" description="Basic and acidic residues" evidence="1">
    <location>
        <begin position="58"/>
        <end position="78"/>
    </location>
</feature>
<evidence type="ECO:0000313" key="2">
    <source>
        <dbReference type="EMBL" id="KIH94435.1"/>
    </source>
</evidence>
<dbReference type="HOGENOM" id="CLU_2456229_0_0_1"/>
<gene>
    <name evidence="2" type="ORF">SPBR_06286</name>
</gene>
<keyword evidence="3" id="KW-1185">Reference proteome</keyword>
<accession>A0A0C2J625</accession>
<feature type="compositionally biased region" description="Basic and acidic residues" evidence="1">
    <location>
        <begin position="1"/>
        <end position="17"/>
    </location>
</feature>
<dbReference type="RefSeq" id="XP_040622445.1">
    <property type="nucleotide sequence ID" value="XM_040764548.1"/>
</dbReference>
<reference evidence="2 3" key="1">
    <citation type="journal article" date="2014" name="BMC Genomics">
        <title>Comparative genomics of the major fungal agents of human and animal Sporotrichosis: Sporothrix schenckii and Sporothrix brasiliensis.</title>
        <authorList>
            <person name="Teixeira M.M."/>
            <person name="de Almeida L.G."/>
            <person name="Kubitschek-Barreira P."/>
            <person name="Alves F.L."/>
            <person name="Kioshima E.S."/>
            <person name="Abadio A.K."/>
            <person name="Fernandes L."/>
            <person name="Derengowski L.S."/>
            <person name="Ferreira K.S."/>
            <person name="Souza R.C."/>
            <person name="Ruiz J.C."/>
            <person name="de Andrade N.C."/>
            <person name="Paes H.C."/>
            <person name="Nicola A.M."/>
            <person name="Albuquerque P."/>
            <person name="Gerber A.L."/>
            <person name="Martins V.P."/>
            <person name="Peconick L.D."/>
            <person name="Neto A.V."/>
            <person name="Chaucanez C.B."/>
            <person name="Silva P.A."/>
            <person name="Cunha O.L."/>
            <person name="de Oliveira F.F."/>
            <person name="dos Santos T.C."/>
            <person name="Barros A.L."/>
            <person name="Soares M.A."/>
            <person name="de Oliveira L.M."/>
            <person name="Marini M.M."/>
            <person name="Villalobos-Duno H."/>
            <person name="Cunha M.M."/>
            <person name="de Hoog S."/>
            <person name="da Silveira J.F."/>
            <person name="Henrissat B."/>
            <person name="Nino-Vega G.A."/>
            <person name="Cisalpino P.S."/>
            <person name="Mora-Montes H.M."/>
            <person name="Almeida S.R."/>
            <person name="Stajich J.E."/>
            <person name="Lopes-Bezerra L.M."/>
            <person name="Vasconcelos A.T."/>
            <person name="Felipe M.S."/>
        </authorList>
    </citation>
    <scope>NUCLEOTIDE SEQUENCE [LARGE SCALE GENOMIC DNA]</scope>
    <source>
        <strain evidence="2 3">5110</strain>
    </source>
</reference>
<proteinExistence type="predicted"/>
<dbReference type="VEuPathDB" id="FungiDB:SPBR_06286"/>
<dbReference type="GeneID" id="63679469"/>
<name>A0A0C2J625_9PEZI</name>
<feature type="region of interest" description="Disordered" evidence="1">
    <location>
        <begin position="1"/>
        <end position="89"/>
    </location>
</feature>
<evidence type="ECO:0000256" key="1">
    <source>
        <dbReference type="SAM" id="MobiDB-lite"/>
    </source>
</evidence>
<dbReference type="EMBL" id="AWTV01000004">
    <property type="protein sequence ID" value="KIH94435.1"/>
    <property type="molecule type" value="Genomic_DNA"/>
</dbReference>
<organism evidence="2 3">
    <name type="scientific">Sporothrix brasiliensis 5110</name>
    <dbReference type="NCBI Taxonomy" id="1398154"/>
    <lineage>
        <taxon>Eukaryota</taxon>
        <taxon>Fungi</taxon>
        <taxon>Dikarya</taxon>
        <taxon>Ascomycota</taxon>
        <taxon>Pezizomycotina</taxon>
        <taxon>Sordariomycetes</taxon>
        <taxon>Sordariomycetidae</taxon>
        <taxon>Ophiostomatales</taxon>
        <taxon>Ophiostomataceae</taxon>
        <taxon>Sporothrix</taxon>
    </lineage>
</organism>
<evidence type="ECO:0000313" key="3">
    <source>
        <dbReference type="Proteomes" id="UP000031575"/>
    </source>
</evidence>
<comment type="caution">
    <text evidence="2">The sequence shown here is derived from an EMBL/GenBank/DDBJ whole genome shotgun (WGS) entry which is preliminary data.</text>
</comment>
<sequence>MPSIGRRETRLHHESRPLRNIGNRCMRAASAASTKRSLRTERQPGSRPGNCRSVVAREQSDKEERPSKGEKKNVDLKSRRGKRCVKLEV</sequence>
<dbReference type="AlphaFoldDB" id="A0A0C2J625"/>